<comment type="caution">
    <text evidence="1">The sequence shown here is derived from an EMBL/GenBank/DDBJ whole genome shotgun (WGS) entry which is preliminary data.</text>
</comment>
<proteinExistence type="predicted"/>
<name>A0A1F5N8W9_9BACT</name>
<dbReference type="Proteomes" id="UP000177610">
    <property type="component" value="Unassembled WGS sequence"/>
</dbReference>
<dbReference type="EMBL" id="MFEH01000002">
    <property type="protein sequence ID" value="OGE74044.1"/>
    <property type="molecule type" value="Genomic_DNA"/>
</dbReference>
<gene>
    <name evidence="1" type="ORF">A2717_00735</name>
</gene>
<organism evidence="1 2">
    <name type="scientific">Candidatus Doudnabacteria bacterium RIFCSPHIGHO2_01_FULL_41_86</name>
    <dbReference type="NCBI Taxonomy" id="1817821"/>
    <lineage>
        <taxon>Bacteria</taxon>
        <taxon>Candidatus Doudnaibacteriota</taxon>
    </lineage>
</organism>
<accession>A0A1F5N8W9</accession>
<protein>
    <submittedName>
        <fullName evidence="1">Uncharacterized protein</fullName>
    </submittedName>
</protein>
<sequence>MPNIHRLQRGLLGYLIPFAPHAFVLAVSGGTQRPAFAFGVPNDINAFHYYTVRSSLLFAPLVLQYFEQTQKLSFWLLPKTFKTTYRYALRPMIPDNA</sequence>
<evidence type="ECO:0000313" key="1">
    <source>
        <dbReference type="EMBL" id="OGE74044.1"/>
    </source>
</evidence>
<reference evidence="1 2" key="1">
    <citation type="journal article" date="2016" name="Nat. Commun.">
        <title>Thousands of microbial genomes shed light on interconnected biogeochemical processes in an aquifer system.</title>
        <authorList>
            <person name="Anantharaman K."/>
            <person name="Brown C.T."/>
            <person name="Hug L.A."/>
            <person name="Sharon I."/>
            <person name="Castelle C.J."/>
            <person name="Probst A.J."/>
            <person name="Thomas B.C."/>
            <person name="Singh A."/>
            <person name="Wilkins M.J."/>
            <person name="Karaoz U."/>
            <person name="Brodie E.L."/>
            <person name="Williams K.H."/>
            <person name="Hubbard S.S."/>
            <person name="Banfield J.F."/>
        </authorList>
    </citation>
    <scope>NUCLEOTIDE SEQUENCE [LARGE SCALE GENOMIC DNA]</scope>
</reference>
<dbReference type="AlphaFoldDB" id="A0A1F5N8W9"/>
<evidence type="ECO:0000313" key="2">
    <source>
        <dbReference type="Proteomes" id="UP000177610"/>
    </source>
</evidence>